<keyword evidence="2" id="KW-1003">Cell membrane</keyword>
<dbReference type="NCBIfam" id="NF040905">
    <property type="entry name" value="GguA"/>
    <property type="match status" value="1"/>
</dbReference>
<keyword evidence="1" id="KW-0813">Transport</keyword>
<evidence type="ECO:0000259" key="9">
    <source>
        <dbReference type="PROSITE" id="PS50893"/>
    </source>
</evidence>
<dbReference type="PANTHER" id="PTHR43790">
    <property type="entry name" value="CARBOHYDRATE TRANSPORT ATP-BINDING PROTEIN MG119-RELATED"/>
    <property type="match status" value="1"/>
</dbReference>
<dbReference type="Pfam" id="PF00005">
    <property type="entry name" value="ABC_tran"/>
    <property type="match status" value="2"/>
</dbReference>
<evidence type="ECO:0000313" key="10">
    <source>
        <dbReference type="EMBL" id="MFI2489666.1"/>
    </source>
</evidence>
<dbReference type="RefSeq" id="WP_397407066.1">
    <property type="nucleotide sequence ID" value="NZ_JBIRYI010000016.1"/>
</dbReference>
<comment type="caution">
    <text evidence="10">The sequence shown here is derived from an EMBL/GenBank/DDBJ whole genome shotgun (WGS) entry which is preliminary data.</text>
</comment>
<dbReference type="PANTHER" id="PTHR43790:SF1">
    <property type="entry name" value="XYLOSE IMPORT ATP-BINDING PROTEIN XYLG"/>
    <property type="match status" value="1"/>
</dbReference>
<evidence type="ECO:0000313" key="11">
    <source>
        <dbReference type="Proteomes" id="UP001611580"/>
    </source>
</evidence>
<dbReference type="GO" id="GO:0005524">
    <property type="term" value="F:ATP binding"/>
    <property type="evidence" value="ECO:0007669"/>
    <property type="project" value="UniProtKB-KW"/>
</dbReference>
<keyword evidence="6 10" id="KW-0067">ATP-binding</keyword>
<evidence type="ECO:0000256" key="4">
    <source>
        <dbReference type="ARBA" id="ARBA00022737"/>
    </source>
</evidence>
<feature type="domain" description="ABC transporter" evidence="9">
    <location>
        <begin position="10"/>
        <end position="248"/>
    </location>
</feature>
<accession>A0ABW7XQU1</accession>
<evidence type="ECO:0000256" key="8">
    <source>
        <dbReference type="ARBA" id="ARBA00023136"/>
    </source>
</evidence>
<keyword evidence="5" id="KW-0547">Nucleotide-binding</keyword>
<evidence type="ECO:0000256" key="5">
    <source>
        <dbReference type="ARBA" id="ARBA00022741"/>
    </source>
</evidence>
<dbReference type="InterPro" id="IPR050107">
    <property type="entry name" value="ABC_carbohydrate_import_ATPase"/>
</dbReference>
<gene>
    <name evidence="10" type="primary">mmsA</name>
    <name evidence="10" type="ORF">ACH47X_22325</name>
</gene>
<dbReference type="SUPFAM" id="SSF52540">
    <property type="entry name" value="P-loop containing nucleoside triphosphate hydrolases"/>
    <property type="match status" value="2"/>
</dbReference>
<organism evidence="10 11">
    <name type="scientific">Promicromonospora kroppenstedtii</name>
    <dbReference type="NCBI Taxonomy" id="440482"/>
    <lineage>
        <taxon>Bacteria</taxon>
        <taxon>Bacillati</taxon>
        <taxon>Actinomycetota</taxon>
        <taxon>Actinomycetes</taxon>
        <taxon>Micrococcales</taxon>
        <taxon>Promicromonosporaceae</taxon>
        <taxon>Promicromonospora</taxon>
    </lineage>
</organism>
<dbReference type="InterPro" id="IPR003593">
    <property type="entry name" value="AAA+_ATPase"/>
</dbReference>
<keyword evidence="3" id="KW-0762">Sugar transport</keyword>
<evidence type="ECO:0000256" key="7">
    <source>
        <dbReference type="ARBA" id="ARBA00022967"/>
    </source>
</evidence>
<dbReference type="InterPro" id="IPR017871">
    <property type="entry name" value="ABC_transporter-like_CS"/>
</dbReference>
<protein>
    <submittedName>
        <fullName evidence="10">Multiple monosaccharide ABC transporter ATP-binding protein</fullName>
    </submittedName>
</protein>
<name>A0ABW7XQU1_9MICO</name>
<dbReference type="InterPro" id="IPR053466">
    <property type="entry name" value="L-arabinose_ABC_transporter"/>
</dbReference>
<dbReference type="Gene3D" id="3.40.50.300">
    <property type="entry name" value="P-loop containing nucleotide triphosphate hydrolases"/>
    <property type="match status" value="2"/>
</dbReference>
<dbReference type="Proteomes" id="UP001611580">
    <property type="component" value="Unassembled WGS sequence"/>
</dbReference>
<feature type="domain" description="ABC transporter" evidence="9">
    <location>
        <begin position="271"/>
        <end position="517"/>
    </location>
</feature>
<reference evidence="10 11" key="1">
    <citation type="submission" date="2024-10" db="EMBL/GenBank/DDBJ databases">
        <title>The Natural Products Discovery Center: Release of the First 8490 Sequenced Strains for Exploring Actinobacteria Biosynthetic Diversity.</title>
        <authorList>
            <person name="Kalkreuter E."/>
            <person name="Kautsar S.A."/>
            <person name="Yang D."/>
            <person name="Bader C.D."/>
            <person name="Teijaro C.N."/>
            <person name="Fluegel L."/>
            <person name="Davis C.M."/>
            <person name="Simpson J.R."/>
            <person name="Lauterbach L."/>
            <person name="Steele A.D."/>
            <person name="Gui C."/>
            <person name="Meng S."/>
            <person name="Li G."/>
            <person name="Viehrig K."/>
            <person name="Ye F."/>
            <person name="Su P."/>
            <person name="Kiefer A.F."/>
            <person name="Nichols A."/>
            <person name="Cepeda A.J."/>
            <person name="Yan W."/>
            <person name="Fan B."/>
            <person name="Jiang Y."/>
            <person name="Adhikari A."/>
            <person name="Zheng C.-J."/>
            <person name="Schuster L."/>
            <person name="Cowan T.M."/>
            <person name="Smanski M.J."/>
            <person name="Chevrette M.G."/>
            <person name="De Carvalho L.P.S."/>
            <person name="Shen B."/>
        </authorList>
    </citation>
    <scope>NUCLEOTIDE SEQUENCE [LARGE SCALE GENOMIC DNA]</scope>
    <source>
        <strain evidence="10 11">NPDC019481</strain>
    </source>
</reference>
<dbReference type="CDD" id="cd03216">
    <property type="entry name" value="ABC_Carb_Monos_I"/>
    <property type="match status" value="1"/>
</dbReference>
<evidence type="ECO:0000256" key="3">
    <source>
        <dbReference type="ARBA" id="ARBA00022597"/>
    </source>
</evidence>
<dbReference type="EMBL" id="JBIRYI010000016">
    <property type="protein sequence ID" value="MFI2489666.1"/>
    <property type="molecule type" value="Genomic_DNA"/>
</dbReference>
<proteinExistence type="predicted"/>
<dbReference type="SMART" id="SM00382">
    <property type="entry name" value="AAA"/>
    <property type="match status" value="2"/>
</dbReference>
<dbReference type="CDD" id="cd03215">
    <property type="entry name" value="ABC_Carb_Monos_II"/>
    <property type="match status" value="1"/>
</dbReference>
<evidence type="ECO:0000256" key="2">
    <source>
        <dbReference type="ARBA" id="ARBA00022475"/>
    </source>
</evidence>
<keyword evidence="7" id="KW-1278">Translocase</keyword>
<evidence type="ECO:0000256" key="6">
    <source>
        <dbReference type="ARBA" id="ARBA00022840"/>
    </source>
</evidence>
<dbReference type="InterPro" id="IPR027417">
    <property type="entry name" value="P-loop_NTPase"/>
</dbReference>
<dbReference type="PROSITE" id="PS50893">
    <property type="entry name" value="ABC_TRANSPORTER_2"/>
    <property type="match status" value="2"/>
</dbReference>
<dbReference type="PROSITE" id="PS00211">
    <property type="entry name" value="ABC_TRANSPORTER_1"/>
    <property type="match status" value="1"/>
</dbReference>
<keyword evidence="8" id="KW-0472">Membrane</keyword>
<keyword evidence="4" id="KW-0677">Repeat</keyword>
<dbReference type="InterPro" id="IPR003439">
    <property type="entry name" value="ABC_transporter-like_ATP-bd"/>
</dbReference>
<sequence>MADSAPTDILEMRGITKTFPGVKALQDVNLTVRRGEIHAICGENGAGKSTLMKVLSGVYPHGSYEGDIVLDGETAEFGTINDSEARGVVIIHQELALVPYLSIAENIFLGNERTRAGGAIDWNRTNAEAAALLARVGLSESPTTPISALGVGKQQLVEIAKAISKDVRLLILDEPTAALNDNDSEHLLGLLRQFKEQGITSIMISHKLAEIAEIADRTTIIRDGRSIETFDMATAGASSDAVQDRIIRGMVGRDLDNRYPDRVSHPGEEVLRIEDWTVYHPTQTGRVVVDKAHLNVRAGEVVGIAGLMGAGRTELAMSLFGRSYGRDITGQAYIHGKPVDVHNVPDAIRAGIAYVSEDRKQYGLNLIEDIRRNISAAGLGKLSRNGFVDENEELKVAEEYRASMNIRTPNVLVEVGKLSGGNQQKVVLSKWLYTAPEVLILDEPTRGIDVGAKYEIYTIINELVAAGKAVLVISSELPELLGICDRIYTLAFGRITGEVDVPSATQEGLMALMTQETTRETQETKA</sequence>
<keyword evidence="11" id="KW-1185">Reference proteome</keyword>
<evidence type="ECO:0000256" key="1">
    <source>
        <dbReference type="ARBA" id="ARBA00022448"/>
    </source>
</evidence>